<sequence length="74" mass="8179">MANHDTEKTIPEREQRRFAVSANRDKGSHRIRYVEAGGASVDNEECTFCQAVPGLSDQPENDEKAEENSKGPSS</sequence>
<reference evidence="3" key="1">
    <citation type="submission" date="2017-01" db="EMBL/GenBank/DDBJ databases">
        <title>Draft genome of the species Salinivibrio costicola subsp. alcaliphilus.</title>
        <authorList>
            <person name="Lopez-Hermoso C."/>
            <person name="De La Haba R."/>
            <person name="Sanchez-Porro C."/>
            <person name="Ventosa A."/>
        </authorList>
    </citation>
    <scope>NUCLEOTIDE SEQUENCE [LARGE SCALE GENOMIC DNA]</scope>
    <source>
        <strain evidence="3">CBH448</strain>
    </source>
</reference>
<dbReference type="EMBL" id="MUFR01000093">
    <property type="protein sequence ID" value="OOF32608.1"/>
    <property type="molecule type" value="Genomic_DNA"/>
</dbReference>
<accession>A0ABX3KLQ5</accession>
<protein>
    <submittedName>
        <fullName evidence="2">Uncharacterized protein</fullName>
    </submittedName>
</protein>
<gene>
    <name evidence="2" type="ORF">BZJ21_15260</name>
</gene>
<feature type="region of interest" description="Disordered" evidence="1">
    <location>
        <begin position="1"/>
        <end position="25"/>
    </location>
</feature>
<evidence type="ECO:0000313" key="2">
    <source>
        <dbReference type="EMBL" id="OOF32608.1"/>
    </source>
</evidence>
<proteinExistence type="predicted"/>
<name>A0ABX3KLQ5_SALCS</name>
<organism evidence="2 3">
    <name type="scientific">Salinivibrio costicola subsp. alcaliphilus</name>
    <dbReference type="NCBI Taxonomy" id="272773"/>
    <lineage>
        <taxon>Bacteria</taxon>
        <taxon>Pseudomonadati</taxon>
        <taxon>Pseudomonadota</taxon>
        <taxon>Gammaproteobacteria</taxon>
        <taxon>Vibrionales</taxon>
        <taxon>Vibrionaceae</taxon>
        <taxon>Salinivibrio</taxon>
    </lineage>
</organism>
<dbReference type="Proteomes" id="UP000189431">
    <property type="component" value="Unassembled WGS sequence"/>
</dbReference>
<evidence type="ECO:0000313" key="3">
    <source>
        <dbReference type="Proteomes" id="UP000189431"/>
    </source>
</evidence>
<feature type="region of interest" description="Disordered" evidence="1">
    <location>
        <begin position="51"/>
        <end position="74"/>
    </location>
</feature>
<evidence type="ECO:0000256" key="1">
    <source>
        <dbReference type="SAM" id="MobiDB-lite"/>
    </source>
</evidence>
<comment type="caution">
    <text evidence="2">The sequence shown here is derived from an EMBL/GenBank/DDBJ whole genome shotgun (WGS) entry which is preliminary data.</text>
</comment>
<keyword evidence="3" id="KW-1185">Reference proteome</keyword>
<dbReference type="RefSeq" id="WP_077577398.1">
    <property type="nucleotide sequence ID" value="NZ_MUFR01000093.1"/>
</dbReference>